<dbReference type="InterPro" id="IPR003137">
    <property type="entry name" value="PA_domain"/>
</dbReference>
<keyword evidence="24" id="KW-1185">Reference proteome</keyword>
<evidence type="ECO:0000256" key="17">
    <source>
        <dbReference type="ARBA" id="ARBA00023180"/>
    </source>
</evidence>
<keyword evidence="14" id="KW-0333">Golgi apparatus</keyword>
<feature type="domain" description="Peptidase M28" evidence="22">
    <location>
        <begin position="218"/>
        <end position="373"/>
    </location>
</feature>
<keyword evidence="10" id="KW-0732">Signal</keyword>
<evidence type="ECO:0000256" key="3">
    <source>
        <dbReference type="ARBA" id="ARBA00004555"/>
    </source>
</evidence>
<dbReference type="Pfam" id="PF02225">
    <property type="entry name" value="PA"/>
    <property type="match status" value="1"/>
</dbReference>
<dbReference type="SUPFAM" id="SSF53187">
    <property type="entry name" value="Zn-dependent exopeptidases"/>
    <property type="match status" value="1"/>
</dbReference>
<evidence type="ECO:0000259" key="22">
    <source>
        <dbReference type="Pfam" id="PF04389"/>
    </source>
</evidence>
<dbReference type="InterPro" id="IPR007484">
    <property type="entry name" value="Peptidase_M28"/>
</dbReference>
<evidence type="ECO:0000256" key="7">
    <source>
        <dbReference type="ARBA" id="ARBA00022645"/>
    </source>
</evidence>
<dbReference type="InterPro" id="IPR046450">
    <property type="entry name" value="PA_dom_sf"/>
</dbReference>
<evidence type="ECO:0000256" key="20">
    <source>
        <dbReference type="ARBA" id="ARBA00033328"/>
    </source>
</evidence>
<organism evidence="23 24">
    <name type="scientific">Bordetella flabilis</name>
    <dbReference type="NCBI Taxonomy" id="463014"/>
    <lineage>
        <taxon>Bacteria</taxon>
        <taxon>Pseudomonadati</taxon>
        <taxon>Pseudomonadota</taxon>
        <taxon>Betaproteobacteria</taxon>
        <taxon>Burkholderiales</taxon>
        <taxon>Alcaligenaceae</taxon>
        <taxon>Bordetella</taxon>
    </lineage>
</organism>
<gene>
    <name evidence="23" type="ORF">BAU07_01815</name>
</gene>
<keyword evidence="13" id="KW-0862">Zinc</keyword>
<sequence>MDTWLEDAAADAALMNDFHAICAFGGRLSGSGQDTAAIGWALSRMRHIGDDARRLQVPYDGWRAGRVALTLVGSPQPLACRALLRSASTPVEGLEGELVDLGEGRTEDFDRAGPAVQGKIVLVRHEYPFSPRHLHRRRKYDLAVARGAIGFLIANPLPGGGLLSGSSGRPRGAAGIPAAYVDYDSALALARAAQAGPARVRMVVEGQEDENALADLAILDIPGGTDSRVVISAHMDGHDLGSSALDNATGVAVALAAARVLAPRISTQTHGLRVCFFTAEEWALAGSARYLADMDPAQRRTLKLNINLDTVGGDSRLTALISDFPALAPFVAQAGARAGIPVDSYLPLMPNSDHANFAAHGIPALRLVAGFDRPESAVNNILSPGDIPAVVQESELRAALRVTCAMAWQGLSMPSMALDALARR</sequence>
<accession>A0A193G871</accession>
<keyword evidence="7" id="KW-0121">Carboxypeptidase</keyword>
<keyword evidence="18" id="KW-0458">Lysosome</keyword>
<feature type="domain" description="PA" evidence="21">
    <location>
        <begin position="95"/>
        <end position="189"/>
    </location>
</feature>
<dbReference type="InterPro" id="IPR039866">
    <property type="entry name" value="CPQ"/>
</dbReference>
<evidence type="ECO:0000256" key="2">
    <source>
        <dbReference type="ARBA" id="ARBA00004371"/>
    </source>
</evidence>
<evidence type="ECO:0000256" key="16">
    <source>
        <dbReference type="ARBA" id="ARBA00023145"/>
    </source>
</evidence>
<evidence type="ECO:0000256" key="9">
    <source>
        <dbReference type="ARBA" id="ARBA00022723"/>
    </source>
</evidence>
<evidence type="ECO:0000256" key="14">
    <source>
        <dbReference type="ARBA" id="ARBA00023034"/>
    </source>
</evidence>
<comment type="subcellular location">
    <subcellularLocation>
        <location evidence="1">Endoplasmic reticulum</location>
    </subcellularLocation>
    <subcellularLocation>
        <location evidence="3">Golgi apparatus</location>
    </subcellularLocation>
    <subcellularLocation>
        <location evidence="2">Lysosome</location>
    </subcellularLocation>
    <subcellularLocation>
        <location evidence="4">Secreted</location>
    </subcellularLocation>
</comment>
<evidence type="ECO:0000313" key="24">
    <source>
        <dbReference type="Proteomes" id="UP000091926"/>
    </source>
</evidence>
<dbReference type="AlphaFoldDB" id="A0A193G871"/>
<evidence type="ECO:0000256" key="8">
    <source>
        <dbReference type="ARBA" id="ARBA00022670"/>
    </source>
</evidence>
<evidence type="ECO:0000256" key="6">
    <source>
        <dbReference type="ARBA" id="ARBA00022525"/>
    </source>
</evidence>
<dbReference type="GO" id="GO:0070573">
    <property type="term" value="F:metallodipeptidase activity"/>
    <property type="evidence" value="ECO:0007669"/>
    <property type="project" value="InterPro"/>
</dbReference>
<dbReference type="SUPFAM" id="SSF52025">
    <property type="entry name" value="PA domain"/>
    <property type="match status" value="1"/>
</dbReference>
<dbReference type="GO" id="GO:0005576">
    <property type="term" value="C:extracellular region"/>
    <property type="evidence" value="ECO:0007669"/>
    <property type="project" value="UniProtKB-SubCell"/>
</dbReference>
<keyword evidence="6" id="KW-0964">Secreted</keyword>
<evidence type="ECO:0000256" key="1">
    <source>
        <dbReference type="ARBA" id="ARBA00004240"/>
    </source>
</evidence>
<evidence type="ECO:0000256" key="18">
    <source>
        <dbReference type="ARBA" id="ARBA00023228"/>
    </source>
</evidence>
<keyword evidence="15" id="KW-0482">Metalloprotease</keyword>
<evidence type="ECO:0000256" key="13">
    <source>
        <dbReference type="ARBA" id="ARBA00022833"/>
    </source>
</evidence>
<evidence type="ECO:0000256" key="4">
    <source>
        <dbReference type="ARBA" id="ARBA00004613"/>
    </source>
</evidence>
<evidence type="ECO:0000313" key="23">
    <source>
        <dbReference type="EMBL" id="ANN76025.1"/>
    </source>
</evidence>
<keyword evidence="11" id="KW-0378">Hydrolase</keyword>
<keyword evidence="8" id="KW-0645">Protease</keyword>
<dbReference type="Pfam" id="PF04389">
    <property type="entry name" value="Peptidase_M28"/>
    <property type="match status" value="1"/>
</dbReference>
<keyword evidence="16" id="KW-0865">Zymogen</keyword>
<dbReference type="KEGG" id="bfz:BAU07_01815"/>
<reference evidence="23 24" key="1">
    <citation type="submission" date="2016-06" db="EMBL/GenBank/DDBJ databases">
        <title>Complete genome sequences of Bordetella bronchialis and Bordetella flabilis.</title>
        <authorList>
            <person name="LiPuma J.J."/>
            <person name="Spilker T."/>
        </authorList>
    </citation>
    <scope>NUCLEOTIDE SEQUENCE [LARGE SCALE GENOMIC DNA]</scope>
    <source>
        <strain evidence="23 24">AU10664</strain>
    </source>
</reference>
<evidence type="ECO:0000256" key="12">
    <source>
        <dbReference type="ARBA" id="ARBA00022824"/>
    </source>
</evidence>
<evidence type="ECO:0000256" key="15">
    <source>
        <dbReference type="ARBA" id="ARBA00023049"/>
    </source>
</evidence>
<protein>
    <recommendedName>
        <fullName evidence="5">Carboxypeptidase Q</fullName>
    </recommendedName>
    <alternativeName>
        <fullName evidence="20">Plasma glutamate carboxypeptidase</fullName>
    </alternativeName>
</protein>
<dbReference type="Proteomes" id="UP000091926">
    <property type="component" value="Chromosome"/>
</dbReference>
<keyword evidence="17" id="KW-0325">Glycoprotein</keyword>
<comment type="subunit">
    <text evidence="19">Homodimer. The monomeric form is inactive while the homodimer is active.</text>
</comment>
<dbReference type="Gene3D" id="3.50.30.30">
    <property type="match status" value="1"/>
</dbReference>
<evidence type="ECO:0000256" key="10">
    <source>
        <dbReference type="ARBA" id="ARBA00022729"/>
    </source>
</evidence>
<dbReference type="EMBL" id="CP016172">
    <property type="protein sequence ID" value="ANN76025.1"/>
    <property type="molecule type" value="Genomic_DNA"/>
</dbReference>
<proteinExistence type="predicted"/>
<keyword evidence="9" id="KW-0479">Metal-binding</keyword>
<dbReference type="STRING" id="463014.BAU07_01815"/>
<evidence type="ECO:0000256" key="11">
    <source>
        <dbReference type="ARBA" id="ARBA00022801"/>
    </source>
</evidence>
<dbReference type="OrthoDB" id="9778250at2"/>
<dbReference type="GO" id="GO:0004180">
    <property type="term" value="F:carboxypeptidase activity"/>
    <property type="evidence" value="ECO:0007669"/>
    <property type="project" value="UniProtKB-KW"/>
</dbReference>
<dbReference type="GO" id="GO:0046872">
    <property type="term" value="F:metal ion binding"/>
    <property type="evidence" value="ECO:0007669"/>
    <property type="project" value="UniProtKB-KW"/>
</dbReference>
<evidence type="ECO:0000256" key="19">
    <source>
        <dbReference type="ARBA" id="ARBA00025833"/>
    </source>
</evidence>
<dbReference type="GO" id="GO:0005764">
    <property type="term" value="C:lysosome"/>
    <property type="evidence" value="ECO:0007669"/>
    <property type="project" value="UniProtKB-SubCell"/>
</dbReference>
<dbReference type="RefSeq" id="WP_066653308.1">
    <property type="nucleotide sequence ID" value="NZ_CBCSCL010000025.1"/>
</dbReference>
<name>A0A193G871_9BORD</name>
<dbReference type="PANTHER" id="PTHR12053">
    <property type="entry name" value="PROTEASE FAMILY M28 PLASMA GLUTAMATE CARBOXYPEPTIDASE-RELATED"/>
    <property type="match status" value="1"/>
</dbReference>
<evidence type="ECO:0000259" key="21">
    <source>
        <dbReference type="Pfam" id="PF02225"/>
    </source>
</evidence>
<dbReference type="PANTHER" id="PTHR12053:SF3">
    <property type="entry name" value="CARBOXYPEPTIDASE Q"/>
    <property type="match status" value="1"/>
</dbReference>
<dbReference type="GO" id="GO:0006508">
    <property type="term" value="P:proteolysis"/>
    <property type="evidence" value="ECO:0007669"/>
    <property type="project" value="UniProtKB-KW"/>
</dbReference>
<evidence type="ECO:0000256" key="5">
    <source>
        <dbReference type="ARBA" id="ARBA00014116"/>
    </source>
</evidence>
<keyword evidence="12" id="KW-0256">Endoplasmic reticulum</keyword>
<dbReference type="Gene3D" id="3.40.630.10">
    <property type="entry name" value="Zn peptidases"/>
    <property type="match status" value="1"/>
</dbReference>